<protein>
    <submittedName>
        <fullName evidence="2">Uncharacterized protein</fullName>
    </submittedName>
</protein>
<keyword evidence="1" id="KW-1133">Transmembrane helix</keyword>
<gene>
    <name evidence="2" type="ORF">SAMN05216559_1083</name>
</gene>
<evidence type="ECO:0000313" key="3">
    <source>
        <dbReference type="Proteomes" id="UP000199062"/>
    </source>
</evidence>
<organism evidence="2 3">
    <name type="scientific">Halomicrobium zhouii</name>
    <dbReference type="NCBI Taxonomy" id="767519"/>
    <lineage>
        <taxon>Archaea</taxon>
        <taxon>Methanobacteriati</taxon>
        <taxon>Methanobacteriota</taxon>
        <taxon>Stenosarchaea group</taxon>
        <taxon>Halobacteria</taxon>
        <taxon>Halobacteriales</taxon>
        <taxon>Haloarculaceae</taxon>
        <taxon>Halomicrobium</taxon>
    </lineage>
</organism>
<name>A0A1I6KMQ6_9EURY</name>
<accession>A0A1I6KMQ6</accession>
<reference evidence="2 3" key="1">
    <citation type="submission" date="2016-10" db="EMBL/GenBank/DDBJ databases">
        <authorList>
            <person name="de Groot N.N."/>
        </authorList>
    </citation>
    <scope>NUCLEOTIDE SEQUENCE [LARGE SCALE GENOMIC DNA]</scope>
    <source>
        <strain evidence="2 3">CGMCC 1.10457</strain>
    </source>
</reference>
<dbReference type="EMBL" id="FOZK01000001">
    <property type="protein sequence ID" value="SFR92491.1"/>
    <property type="molecule type" value="Genomic_DNA"/>
</dbReference>
<evidence type="ECO:0000256" key="1">
    <source>
        <dbReference type="SAM" id="Phobius"/>
    </source>
</evidence>
<keyword evidence="3" id="KW-1185">Reference proteome</keyword>
<feature type="transmembrane region" description="Helical" evidence="1">
    <location>
        <begin position="35"/>
        <end position="60"/>
    </location>
</feature>
<proteinExistence type="predicted"/>
<dbReference type="RefSeq" id="WP_089814598.1">
    <property type="nucleotide sequence ID" value="NZ_FOZK01000001.1"/>
</dbReference>
<evidence type="ECO:0000313" key="2">
    <source>
        <dbReference type="EMBL" id="SFR92491.1"/>
    </source>
</evidence>
<dbReference type="Proteomes" id="UP000199062">
    <property type="component" value="Unassembled WGS sequence"/>
</dbReference>
<dbReference type="AlphaFoldDB" id="A0A1I6KMQ6"/>
<keyword evidence="1" id="KW-0812">Transmembrane</keyword>
<keyword evidence="1" id="KW-0472">Membrane</keyword>
<sequence length="64" mass="6368">MATANAGTFTKLGIVSTLVDAAVAFARGNRLGGAVLLAAAALSSKIPGIGVAASIAFRIVKRLR</sequence>